<dbReference type="PANTHER" id="PTHR42841">
    <property type="entry name" value="AMINE OXIDASE"/>
    <property type="match status" value="1"/>
</dbReference>
<protein>
    <submittedName>
        <fullName evidence="4">Unnamed protein product</fullName>
    </submittedName>
</protein>
<gene>
    <name evidence="4" type="ORF">Plil01_000581600</name>
</gene>
<accession>A0A9W6WU73</accession>
<evidence type="ECO:0000313" key="4">
    <source>
        <dbReference type="EMBL" id="GMF16374.1"/>
    </source>
</evidence>
<feature type="domain" description="FAD-binding" evidence="2">
    <location>
        <begin position="414"/>
        <end position="449"/>
    </location>
</feature>
<name>A0A9W6WU73_9STRA</name>
<evidence type="ECO:0000313" key="5">
    <source>
        <dbReference type="Proteomes" id="UP001165083"/>
    </source>
</evidence>
<dbReference type="Gene3D" id="3.50.50.60">
    <property type="entry name" value="FAD/NAD(P)-binding domain"/>
    <property type="match status" value="1"/>
</dbReference>
<dbReference type="GO" id="GO:0071949">
    <property type="term" value="F:FAD binding"/>
    <property type="evidence" value="ECO:0007669"/>
    <property type="project" value="InterPro"/>
</dbReference>
<feature type="compositionally biased region" description="Basic and acidic residues" evidence="1">
    <location>
        <begin position="89"/>
        <end position="107"/>
    </location>
</feature>
<organism evidence="4 5">
    <name type="scientific">Phytophthora lilii</name>
    <dbReference type="NCBI Taxonomy" id="2077276"/>
    <lineage>
        <taxon>Eukaryota</taxon>
        <taxon>Sar</taxon>
        <taxon>Stramenopiles</taxon>
        <taxon>Oomycota</taxon>
        <taxon>Peronosporomycetes</taxon>
        <taxon>Peronosporales</taxon>
        <taxon>Peronosporaceae</taxon>
        <taxon>Phytophthora</taxon>
    </lineage>
</organism>
<feature type="domain" description="[F-actin]-monooxygenase MICAL1-3-like Rossman" evidence="3">
    <location>
        <begin position="571"/>
        <end position="673"/>
    </location>
</feature>
<dbReference type="InterPro" id="IPR057494">
    <property type="entry name" value="Rossman_Mical"/>
</dbReference>
<proteinExistence type="predicted"/>
<dbReference type="SUPFAM" id="SSF51905">
    <property type="entry name" value="FAD/NAD(P)-binding domain"/>
    <property type="match status" value="1"/>
</dbReference>
<dbReference type="AlphaFoldDB" id="A0A9W6WU73"/>
<reference evidence="4" key="1">
    <citation type="submission" date="2023-04" db="EMBL/GenBank/DDBJ databases">
        <title>Phytophthora lilii NBRC 32176.</title>
        <authorList>
            <person name="Ichikawa N."/>
            <person name="Sato H."/>
            <person name="Tonouchi N."/>
        </authorList>
    </citation>
    <scope>NUCLEOTIDE SEQUENCE</scope>
    <source>
        <strain evidence="4">NBRC 32176</strain>
    </source>
</reference>
<evidence type="ECO:0000256" key="1">
    <source>
        <dbReference type="SAM" id="MobiDB-lite"/>
    </source>
</evidence>
<dbReference type="InterPro" id="IPR002938">
    <property type="entry name" value="FAD-bd"/>
</dbReference>
<dbReference type="EMBL" id="BSXW01000250">
    <property type="protein sequence ID" value="GMF16374.1"/>
    <property type="molecule type" value="Genomic_DNA"/>
</dbReference>
<feature type="region of interest" description="Disordered" evidence="1">
    <location>
        <begin position="77"/>
        <end position="107"/>
    </location>
</feature>
<evidence type="ECO:0000259" key="2">
    <source>
        <dbReference type="Pfam" id="PF01494"/>
    </source>
</evidence>
<dbReference type="Pfam" id="PF01494">
    <property type="entry name" value="FAD_binding_3"/>
    <property type="match status" value="1"/>
</dbReference>
<keyword evidence="5" id="KW-1185">Reference proteome</keyword>
<evidence type="ECO:0000259" key="3">
    <source>
        <dbReference type="Pfam" id="PF25413"/>
    </source>
</evidence>
<feature type="region of interest" description="Disordered" evidence="1">
    <location>
        <begin position="213"/>
        <end position="238"/>
    </location>
</feature>
<sequence length="798" mass="89342">MHKLDTRPPVHNFDRPGVVDCQVAYIGEGLVDPNGLPVGDLDHLGDIDEDPTSKQHRRKLLDSLAIDVGEKYLDDIYKREDGSDGDVGDFTRDEPEPEQRGEPKVRTGKERAWLKVRRLLIEEEEMAATRKKSVDKPGEVVVDCYGTVRLLDSMARSGNDDGNYNNLEKVDSSLPPTPVSTKTLSDLPQTLANGIDRMGNRLALFLNRGQISDDESSGSARSRSGHLASPYPEKALSQPLAPGRAQLELLAMLGQVTRTCQRMELSEASMARISSHLALIDQIAREDIGNPQKRGPRRLSSTQWSNDSSEYDIDFRYPTHPMRTIHARVSPTVRNSFKAFTSALDLMDTVAAFNNLLAGCGLAGAKMEEPWHVYYHIRAAVYSKLGFRQKQLFKLLDLRFELDVYKRRPAANKHVCIVGAGPVGLRAAVELALLGCHVSVLEKRTKFSRENMLHLWPWVVQDLASLGAKVLFRHFCRSRTYFHVSTRQLQVILLKVALLVGVQVHTSTDFEAIVPPSTDNESGGRPFYSIKTEPQIPVTEVTAVLGATGVNDQLAEPAGINRFVFNCKESLGIVCYFPNLETSEEMKVKEFSWTAQLKHQMLNKMRDTGIDLENIVYFRGEMHYLVMTPRRQNLLTRGVVRKNHPSSADLVKQENISQSALHAFVNSIVKFAGIPRKTEFSRVSLFDFSSLTRADKAASILTSGGKKLCIGLVGDSLLEPVWHEGVGTCRGFLSALDAVWMVAQIGKKADEQILADRKLAYKVMQRLSGHHRDEMQKNVRKYTVDPRSRYVVDFPRVV</sequence>
<dbReference type="OrthoDB" id="20799at2759"/>
<comment type="caution">
    <text evidence="4">The sequence shown here is derived from an EMBL/GenBank/DDBJ whole genome shotgun (WGS) entry which is preliminary data.</text>
</comment>
<dbReference type="Proteomes" id="UP001165083">
    <property type="component" value="Unassembled WGS sequence"/>
</dbReference>
<dbReference type="InterPro" id="IPR036188">
    <property type="entry name" value="FAD/NAD-bd_sf"/>
</dbReference>
<dbReference type="Pfam" id="PF25413">
    <property type="entry name" value="Rossman_Mical"/>
    <property type="match status" value="1"/>
</dbReference>